<comment type="caution">
    <text evidence="2">The sequence shown here is derived from an EMBL/GenBank/DDBJ whole genome shotgun (WGS) entry which is preliminary data.</text>
</comment>
<evidence type="ECO:0008006" key="4">
    <source>
        <dbReference type="Google" id="ProtNLM"/>
    </source>
</evidence>
<dbReference type="Proteomes" id="UP000309128">
    <property type="component" value="Unassembled WGS sequence"/>
</dbReference>
<evidence type="ECO:0000313" key="3">
    <source>
        <dbReference type="Proteomes" id="UP000309128"/>
    </source>
</evidence>
<sequence>MPADLKITGAEQLAALAKRFKQVGPKGKDLQKELRKAIRTGAKPALVATRTAVKTIPVVGVKQSGGHKAREEHTFNRSKTKDEAKRRKRAQRVSGLRQTVAAAVQLKVATGSRTPRVRIFVDEARMPEDQRTLPKHLDSETGWRHPTFGKSPWVKQYGKPWFETTIRDHLDKVRSTILKAMDDIADKIEG</sequence>
<feature type="compositionally biased region" description="Basic and acidic residues" evidence="1">
    <location>
        <begin position="68"/>
        <end position="85"/>
    </location>
</feature>
<protein>
    <recommendedName>
        <fullName evidence="4">HK97 gp10 family phage protein</fullName>
    </recommendedName>
</protein>
<proteinExistence type="predicted"/>
<gene>
    <name evidence="2" type="ORF">ETD86_34860</name>
</gene>
<dbReference type="OrthoDB" id="3431442at2"/>
<name>A0A5S4F6I6_9ACTN</name>
<dbReference type="EMBL" id="VCKY01000149">
    <property type="protein sequence ID" value="TMR11752.1"/>
    <property type="molecule type" value="Genomic_DNA"/>
</dbReference>
<keyword evidence="3" id="KW-1185">Reference proteome</keyword>
<dbReference type="AlphaFoldDB" id="A0A5S4F6I6"/>
<feature type="region of interest" description="Disordered" evidence="1">
    <location>
        <begin position="63"/>
        <end position="91"/>
    </location>
</feature>
<evidence type="ECO:0000256" key="1">
    <source>
        <dbReference type="SAM" id="MobiDB-lite"/>
    </source>
</evidence>
<dbReference type="RefSeq" id="WP_138670902.1">
    <property type="nucleotide sequence ID" value="NZ_VCKY01000149.1"/>
</dbReference>
<organism evidence="2 3">
    <name type="scientific">Nonomuraea turkmeniaca</name>
    <dbReference type="NCBI Taxonomy" id="103838"/>
    <lineage>
        <taxon>Bacteria</taxon>
        <taxon>Bacillati</taxon>
        <taxon>Actinomycetota</taxon>
        <taxon>Actinomycetes</taxon>
        <taxon>Streptosporangiales</taxon>
        <taxon>Streptosporangiaceae</taxon>
        <taxon>Nonomuraea</taxon>
    </lineage>
</organism>
<evidence type="ECO:0000313" key="2">
    <source>
        <dbReference type="EMBL" id="TMR11752.1"/>
    </source>
</evidence>
<accession>A0A5S4F6I6</accession>
<reference evidence="2 3" key="1">
    <citation type="submission" date="2019-05" db="EMBL/GenBank/DDBJ databases">
        <title>Draft genome sequence of Nonomuraea turkmeniaca DSM 43926.</title>
        <authorList>
            <person name="Saricaoglu S."/>
            <person name="Isik K."/>
        </authorList>
    </citation>
    <scope>NUCLEOTIDE SEQUENCE [LARGE SCALE GENOMIC DNA]</scope>
    <source>
        <strain evidence="2 3">DSM 43926</strain>
    </source>
</reference>